<sequence>MRDKLKFVKSLWRKLTDDGSVRWQQESLNEYGKRYVYDVVMKECQEKPHLRTILVSYNEEQIGHKTFEYESQDEDLCSTIPLDHAQVIINNFEREIKLKLFIHSQKGVVNWEKFKEEAGEWTQSTNKRTMTIDVYGKPREVVEIEDASA</sequence>
<dbReference type="Proteomes" id="UP001238450">
    <property type="component" value="Unassembled WGS sequence"/>
</dbReference>
<reference evidence="1 2" key="1">
    <citation type="submission" date="2023-07" db="EMBL/GenBank/DDBJ databases">
        <title>Genomic Encyclopedia of Type Strains, Phase IV (KMG-IV): sequencing the most valuable type-strain genomes for metagenomic binning, comparative biology and taxonomic classification.</title>
        <authorList>
            <person name="Goeker M."/>
        </authorList>
    </citation>
    <scope>NUCLEOTIDE SEQUENCE [LARGE SCALE GENOMIC DNA]</scope>
    <source>
        <strain evidence="1 2">DSM 46876</strain>
    </source>
</reference>
<evidence type="ECO:0000313" key="2">
    <source>
        <dbReference type="Proteomes" id="UP001238450"/>
    </source>
</evidence>
<protein>
    <submittedName>
        <fullName evidence="1">Pheromone shutdown protein TraB</fullName>
    </submittedName>
</protein>
<accession>A0AAJ1TFL2</accession>
<dbReference type="EMBL" id="JAUSUV010000008">
    <property type="protein sequence ID" value="MDQ0417993.1"/>
    <property type="molecule type" value="Genomic_DNA"/>
</dbReference>
<keyword evidence="2" id="KW-1185">Reference proteome</keyword>
<evidence type="ECO:0000313" key="1">
    <source>
        <dbReference type="EMBL" id="MDQ0417993.1"/>
    </source>
</evidence>
<comment type="caution">
    <text evidence="1">The sequence shown here is derived from an EMBL/GenBank/DDBJ whole genome shotgun (WGS) entry which is preliminary data.</text>
</comment>
<proteinExistence type="predicted"/>
<dbReference type="AlphaFoldDB" id="A0AAJ1TFL2"/>
<gene>
    <name evidence="1" type="ORF">J2Z48_002177</name>
</gene>
<dbReference type="RefSeq" id="WP_307253354.1">
    <property type="nucleotide sequence ID" value="NZ_JAUSUV010000008.1"/>
</dbReference>
<organism evidence="1 2">
    <name type="scientific">Croceifilum oryzae</name>
    <dbReference type="NCBI Taxonomy" id="1553429"/>
    <lineage>
        <taxon>Bacteria</taxon>
        <taxon>Bacillati</taxon>
        <taxon>Bacillota</taxon>
        <taxon>Bacilli</taxon>
        <taxon>Bacillales</taxon>
        <taxon>Thermoactinomycetaceae</taxon>
        <taxon>Croceifilum</taxon>
    </lineage>
</organism>
<name>A0AAJ1TFL2_9BACL</name>